<sequence>MGDGVRGWWAGVRTPELSVPTAEETVAARRRFFGDDVVDPVTGAVRADRVVVSWFGCASFAVAMGGTVLLLDAWVPRGATSGYVPTTPTEVAALRPAAICIGHGHFDHAADAGPIARASGAVVHGTAEHCDTIRASLGSDAVIDCVTLGSEDSEPGDRYEREIAPGLAVTVVRHLHSAPTGRDRGPSGSPAVRPAPCPCDIRVHRPALADTAHLLTHLADPEGGTLLYQFRTGDFTLTWHDSSGPLLDRAPGVLDVLRDLPASDLQLGAVQGFNQFTNGLRDPRSYIEAVRPRVFAPSHHDNWLPVMTARGEAFREPLRAELARIPADRRPELRMLTDRDDYLAPARLTFTV</sequence>
<dbReference type="Gene3D" id="3.60.15.10">
    <property type="entry name" value="Ribonuclease Z/Hydroxyacylglutathione hydrolase-like"/>
    <property type="match status" value="1"/>
</dbReference>
<organism evidence="2 3">
    <name type="scientific">Nocardia transvalensis</name>
    <dbReference type="NCBI Taxonomy" id="37333"/>
    <lineage>
        <taxon>Bacteria</taxon>
        <taxon>Bacillati</taxon>
        <taxon>Actinomycetota</taxon>
        <taxon>Actinomycetes</taxon>
        <taxon>Mycobacteriales</taxon>
        <taxon>Nocardiaceae</taxon>
        <taxon>Nocardia</taxon>
    </lineage>
</organism>
<dbReference type="InterPro" id="IPR001279">
    <property type="entry name" value="Metallo-B-lactamas"/>
</dbReference>
<gene>
    <name evidence="2" type="ORF">BJY24_000728</name>
</gene>
<dbReference type="PANTHER" id="PTHR43546">
    <property type="entry name" value="UPF0173 METAL-DEPENDENT HYDROLASE MJ1163-RELATED"/>
    <property type="match status" value="1"/>
</dbReference>
<evidence type="ECO:0000313" key="2">
    <source>
        <dbReference type="EMBL" id="MBB5911861.1"/>
    </source>
</evidence>
<protein>
    <recommendedName>
        <fullName evidence="1">Metallo-beta-lactamase domain-containing protein</fullName>
    </recommendedName>
</protein>
<evidence type="ECO:0000259" key="1">
    <source>
        <dbReference type="Pfam" id="PF00753"/>
    </source>
</evidence>
<accession>A0A7W9P997</accession>
<dbReference type="PANTHER" id="PTHR43546:SF3">
    <property type="entry name" value="UPF0173 METAL-DEPENDENT HYDROLASE MJ1163"/>
    <property type="match status" value="1"/>
</dbReference>
<feature type="domain" description="Metallo-beta-lactamase" evidence="1">
    <location>
        <begin position="90"/>
        <end position="135"/>
    </location>
</feature>
<dbReference type="EMBL" id="JACHIT010000001">
    <property type="protein sequence ID" value="MBB5911861.1"/>
    <property type="molecule type" value="Genomic_DNA"/>
</dbReference>
<dbReference type="SUPFAM" id="SSF56281">
    <property type="entry name" value="Metallo-hydrolase/oxidoreductase"/>
    <property type="match status" value="1"/>
</dbReference>
<evidence type="ECO:0000313" key="3">
    <source>
        <dbReference type="Proteomes" id="UP000540412"/>
    </source>
</evidence>
<keyword evidence="3" id="KW-1185">Reference proteome</keyword>
<dbReference type="Pfam" id="PF00753">
    <property type="entry name" value="Lactamase_B"/>
    <property type="match status" value="1"/>
</dbReference>
<dbReference type="AlphaFoldDB" id="A0A7W9P997"/>
<dbReference type="Proteomes" id="UP000540412">
    <property type="component" value="Unassembled WGS sequence"/>
</dbReference>
<dbReference type="RefSeq" id="WP_040752858.1">
    <property type="nucleotide sequence ID" value="NZ_JACHIT010000001.1"/>
</dbReference>
<name>A0A7W9P997_9NOCA</name>
<dbReference type="InterPro" id="IPR036866">
    <property type="entry name" value="RibonucZ/Hydroxyglut_hydro"/>
</dbReference>
<dbReference type="InterPro" id="IPR050114">
    <property type="entry name" value="UPF0173_UPF0282_UlaG_hydrolase"/>
</dbReference>
<proteinExistence type="predicted"/>
<reference evidence="2 3" key="1">
    <citation type="submission" date="2020-08" db="EMBL/GenBank/DDBJ databases">
        <title>Sequencing the genomes of 1000 actinobacteria strains.</title>
        <authorList>
            <person name="Klenk H.-P."/>
        </authorList>
    </citation>
    <scope>NUCLEOTIDE SEQUENCE [LARGE SCALE GENOMIC DNA]</scope>
    <source>
        <strain evidence="2 3">DSM 43582</strain>
    </source>
</reference>
<comment type="caution">
    <text evidence="2">The sequence shown here is derived from an EMBL/GenBank/DDBJ whole genome shotgun (WGS) entry which is preliminary data.</text>
</comment>